<protein>
    <submittedName>
        <fullName evidence="1">Uncharacterized protein</fullName>
    </submittedName>
</protein>
<gene>
    <name evidence="1" type="ORF">CQA43_04490</name>
</gene>
<keyword evidence="2" id="KW-1185">Reference proteome</keyword>
<sequence length="158" mass="18340">MKIALICDSLLLDRSLEMYLKEYLTSYKLCDFVVATQLVESQKPVFLIGDFEEANLKIPFTREILLQELEAFDRKIRGRAMQESQNEESRSYQDLQGEDFIKSSSSGFGDFNRLDNLKQEIPPLFEDSDLNTKIEEVLRSFAKEIQTIVLEHYKGKNA</sequence>
<comment type="caution">
    <text evidence="1">The sequence shown here is derived from an EMBL/GenBank/DDBJ whole genome shotgun (WGS) entry which is preliminary data.</text>
</comment>
<dbReference type="EMBL" id="NXLS01000003">
    <property type="protein sequence ID" value="RDU63385.1"/>
    <property type="molecule type" value="Genomic_DNA"/>
</dbReference>
<reference evidence="1 2" key="1">
    <citation type="submission" date="2018-04" db="EMBL/GenBank/DDBJ databases">
        <title>Novel Campyloabacter and Helicobacter Species and Strains.</title>
        <authorList>
            <person name="Mannion A.J."/>
            <person name="Shen Z."/>
            <person name="Fox J.G."/>
        </authorList>
    </citation>
    <scope>NUCLEOTIDE SEQUENCE [LARGE SCALE GENOMIC DNA]</scope>
    <source>
        <strain evidence="1 2">MIT 99-5101</strain>
    </source>
</reference>
<dbReference type="RefSeq" id="WP_115551412.1">
    <property type="nucleotide sequence ID" value="NZ_CAOOSM010000007.1"/>
</dbReference>
<dbReference type="Proteomes" id="UP000256650">
    <property type="component" value="Unassembled WGS sequence"/>
</dbReference>
<dbReference type="OrthoDB" id="5361883at2"/>
<organism evidence="1 2">
    <name type="scientific">Helicobacter ganmani</name>
    <dbReference type="NCBI Taxonomy" id="60246"/>
    <lineage>
        <taxon>Bacteria</taxon>
        <taxon>Pseudomonadati</taxon>
        <taxon>Campylobacterota</taxon>
        <taxon>Epsilonproteobacteria</taxon>
        <taxon>Campylobacterales</taxon>
        <taxon>Helicobacteraceae</taxon>
        <taxon>Helicobacter</taxon>
    </lineage>
</organism>
<evidence type="ECO:0000313" key="2">
    <source>
        <dbReference type="Proteomes" id="UP000256650"/>
    </source>
</evidence>
<name>A0A3D8IEG0_9HELI</name>
<dbReference type="GeneID" id="82535543"/>
<proteinExistence type="predicted"/>
<accession>A0A3D8IEG0</accession>
<evidence type="ECO:0000313" key="1">
    <source>
        <dbReference type="EMBL" id="RDU63385.1"/>
    </source>
</evidence>
<dbReference type="AlphaFoldDB" id="A0A3D8IEG0"/>